<feature type="non-terminal residue" evidence="2">
    <location>
        <position position="1"/>
    </location>
</feature>
<keyword evidence="2" id="KW-0560">Oxidoreductase</keyword>
<dbReference type="AlphaFoldDB" id="A0A6J4KMD4"/>
<dbReference type="EC" id="1.3.5.1" evidence="2"/>
<protein>
    <submittedName>
        <fullName evidence="2">Succinate dehydrogenase iron-sulfur protein</fullName>
        <ecNumber evidence="2">1.3.5.1</ecNumber>
    </submittedName>
</protein>
<dbReference type="EMBL" id="CADCTT010000223">
    <property type="protein sequence ID" value="CAA9309968.1"/>
    <property type="molecule type" value="Genomic_DNA"/>
</dbReference>
<evidence type="ECO:0000313" key="2">
    <source>
        <dbReference type="EMBL" id="CAA9309968.1"/>
    </source>
</evidence>
<feature type="compositionally biased region" description="Basic and acidic residues" evidence="1">
    <location>
        <begin position="33"/>
        <end position="54"/>
    </location>
</feature>
<reference evidence="2" key="1">
    <citation type="submission" date="2020-02" db="EMBL/GenBank/DDBJ databases">
        <authorList>
            <person name="Meier V. D."/>
        </authorList>
    </citation>
    <scope>NUCLEOTIDE SEQUENCE</scope>
    <source>
        <strain evidence="2">AVDCRST_MAG61</strain>
    </source>
</reference>
<name>A0A6J4KMD4_9ACTN</name>
<accession>A0A6J4KMD4</accession>
<sequence>EHHRAGVASAEREDQGPDGGLRGAGRLRAHVVPGDDGRPQRAADAAGRRPDRLRPRLPRRHLRSVRGGHRRRGPRPAADHHLPAAHALVRRRRHDRRGALARRRLPGGQGPDGRPGRLRPDHPGRRLHLRADRDRAGRARLAHPEGQLRPRVRGRRLHRLRRLRGSLPQRLGDAVHRVQGDPPGAAAPGPAGAPLARPRHGRPA</sequence>
<feature type="region of interest" description="Disordered" evidence="1">
    <location>
        <begin position="1"/>
        <end position="204"/>
    </location>
</feature>
<feature type="compositionally biased region" description="Low complexity" evidence="1">
    <location>
        <begin position="182"/>
        <end position="196"/>
    </location>
</feature>
<dbReference type="GO" id="GO:0008177">
    <property type="term" value="F:succinate dehydrogenase (quinone) activity"/>
    <property type="evidence" value="ECO:0007669"/>
    <property type="project" value="UniProtKB-EC"/>
</dbReference>
<gene>
    <name evidence="2" type="ORF">AVDCRST_MAG61-1645</name>
</gene>
<proteinExistence type="predicted"/>
<evidence type="ECO:0000256" key="1">
    <source>
        <dbReference type="SAM" id="MobiDB-lite"/>
    </source>
</evidence>
<feature type="compositionally biased region" description="Basic residues" evidence="1">
    <location>
        <begin position="55"/>
        <end position="74"/>
    </location>
</feature>
<feature type="non-terminal residue" evidence="2">
    <location>
        <position position="204"/>
    </location>
</feature>
<feature type="compositionally biased region" description="Basic residues" evidence="1">
    <location>
        <begin position="88"/>
        <end position="105"/>
    </location>
</feature>
<organism evidence="2">
    <name type="scientific">uncultured Friedmanniella sp</name>
    <dbReference type="NCBI Taxonomy" id="335381"/>
    <lineage>
        <taxon>Bacteria</taxon>
        <taxon>Bacillati</taxon>
        <taxon>Actinomycetota</taxon>
        <taxon>Actinomycetes</taxon>
        <taxon>Propionibacteriales</taxon>
        <taxon>Nocardioidaceae</taxon>
        <taxon>Friedmanniella</taxon>
        <taxon>environmental samples</taxon>
    </lineage>
</organism>
<feature type="compositionally biased region" description="Basic residues" evidence="1">
    <location>
        <begin position="150"/>
        <end position="164"/>
    </location>
</feature>
<feature type="compositionally biased region" description="Basic and acidic residues" evidence="1">
    <location>
        <begin position="114"/>
        <end position="148"/>
    </location>
</feature>